<dbReference type="GO" id="GO:0005975">
    <property type="term" value="P:carbohydrate metabolic process"/>
    <property type="evidence" value="ECO:0007669"/>
    <property type="project" value="InterPro"/>
</dbReference>
<dbReference type="EMBL" id="LS974620">
    <property type="protein sequence ID" value="CAG7905458.1"/>
    <property type="molecule type" value="Genomic_DNA"/>
</dbReference>
<evidence type="ECO:0000256" key="2">
    <source>
        <dbReference type="ARBA" id="ARBA00008773"/>
    </source>
</evidence>
<keyword evidence="5" id="KW-0326">Glycosidase</keyword>
<evidence type="ECO:0000256" key="4">
    <source>
        <dbReference type="ARBA" id="ARBA00022801"/>
    </source>
</evidence>
<evidence type="ECO:0000313" key="7">
    <source>
        <dbReference type="EMBL" id="CAG7905458.1"/>
    </source>
</evidence>
<feature type="non-terminal residue" evidence="7">
    <location>
        <position position="236"/>
    </location>
</feature>
<sequence>MVCNRCVIAGFYHDSKMQVISAFILSFLPASFFDTLRKSECATGKLETTCHVPQMWLRFTGSVNGSNFELLLDVPNSDLQRIASNQSEADTWIRNNVRNYTKGVRFRYISVGNEVQPSDPNAMFLLPAMQNIERAASDLGIKVSTAIDTRSLSVFPPSSGSFTPNFRIFIAPVIDFLVIKKSPLPVNIDTYFIYANNMRDVSLEYALAYVNSLIQIVKTGSPRRPERAIETYILFD</sequence>
<comment type="similarity">
    <text evidence="2 6">Belongs to the glycosyl hydrolase 17 family.</text>
</comment>
<gene>
    <name evidence="7" type="ORF">BRAPAZ1V2_A04P03590.2</name>
</gene>
<evidence type="ECO:0000256" key="5">
    <source>
        <dbReference type="ARBA" id="ARBA00023295"/>
    </source>
</evidence>
<dbReference type="GO" id="GO:0042973">
    <property type="term" value="F:glucan endo-1,3-beta-D-glucosidase activity"/>
    <property type="evidence" value="ECO:0007669"/>
    <property type="project" value="UniProtKB-EC"/>
</dbReference>
<evidence type="ECO:0000256" key="3">
    <source>
        <dbReference type="ARBA" id="ARBA00012780"/>
    </source>
</evidence>
<protein>
    <recommendedName>
        <fullName evidence="3">glucan endo-1,3-beta-D-glucosidase</fullName>
        <ecNumber evidence="3">3.2.1.39</ecNumber>
    </recommendedName>
</protein>
<evidence type="ECO:0000313" key="8">
    <source>
        <dbReference type="Proteomes" id="UP000694005"/>
    </source>
</evidence>
<dbReference type="SUPFAM" id="SSF51445">
    <property type="entry name" value="(Trans)glycosidases"/>
    <property type="match status" value="1"/>
</dbReference>
<dbReference type="AlphaFoldDB" id="A0A8D9HTB0"/>
<reference evidence="7 8" key="1">
    <citation type="submission" date="2021-07" db="EMBL/GenBank/DDBJ databases">
        <authorList>
            <consortium name="Genoscope - CEA"/>
            <person name="William W."/>
        </authorList>
    </citation>
    <scope>NUCLEOTIDE SEQUENCE [LARGE SCALE GENOMIC DNA]</scope>
</reference>
<dbReference type="InterPro" id="IPR017853">
    <property type="entry name" value="GH"/>
</dbReference>
<dbReference type="PANTHER" id="PTHR32227">
    <property type="entry name" value="GLUCAN ENDO-1,3-BETA-GLUCOSIDASE BG1-RELATED-RELATED"/>
    <property type="match status" value="1"/>
</dbReference>
<dbReference type="InterPro" id="IPR044965">
    <property type="entry name" value="Glyco_hydro_17_plant"/>
</dbReference>
<dbReference type="EC" id="3.2.1.39" evidence="3"/>
<dbReference type="Proteomes" id="UP000694005">
    <property type="component" value="Chromosome A04"/>
</dbReference>
<dbReference type="InterPro" id="IPR000490">
    <property type="entry name" value="Glyco_hydro_17"/>
</dbReference>
<name>A0A8D9HTB0_BRACM</name>
<comment type="catalytic activity">
    <reaction evidence="1">
        <text>Hydrolysis of (1-&gt;3)-beta-D-glucosidic linkages in (1-&gt;3)-beta-D-glucans.</text>
        <dbReference type="EC" id="3.2.1.39"/>
    </reaction>
</comment>
<evidence type="ECO:0000256" key="6">
    <source>
        <dbReference type="RuleBase" id="RU004335"/>
    </source>
</evidence>
<dbReference type="Gene3D" id="3.20.20.80">
    <property type="entry name" value="Glycosidases"/>
    <property type="match status" value="1"/>
</dbReference>
<evidence type="ECO:0000256" key="1">
    <source>
        <dbReference type="ARBA" id="ARBA00000382"/>
    </source>
</evidence>
<dbReference type="Pfam" id="PF00332">
    <property type="entry name" value="Glyco_hydro_17"/>
    <property type="match status" value="1"/>
</dbReference>
<keyword evidence="4" id="KW-0378">Hydrolase</keyword>
<dbReference type="Gramene" id="A04p03590.2_BraZ1">
    <property type="protein sequence ID" value="A04p03590.2_BraZ1.CDS"/>
    <property type="gene ID" value="A04g03590.2_BraZ1"/>
</dbReference>
<organism evidence="7 8">
    <name type="scientific">Brassica campestris</name>
    <name type="common">Field mustard</name>
    <dbReference type="NCBI Taxonomy" id="3711"/>
    <lineage>
        <taxon>Eukaryota</taxon>
        <taxon>Viridiplantae</taxon>
        <taxon>Streptophyta</taxon>
        <taxon>Embryophyta</taxon>
        <taxon>Tracheophyta</taxon>
        <taxon>Spermatophyta</taxon>
        <taxon>Magnoliopsida</taxon>
        <taxon>eudicotyledons</taxon>
        <taxon>Gunneridae</taxon>
        <taxon>Pentapetalae</taxon>
        <taxon>rosids</taxon>
        <taxon>malvids</taxon>
        <taxon>Brassicales</taxon>
        <taxon>Brassicaceae</taxon>
        <taxon>Brassiceae</taxon>
        <taxon>Brassica</taxon>
    </lineage>
</organism>
<proteinExistence type="inferred from homology"/>
<accession>A0A8D9HTB0</accession>